<comment type="subcellular location">
    <subcellularLocation>
        <location evidence="1">Membrane</location>
        <topology evidence="1">Multi-pass membrane protein</topology>
    </subcellularLocation>
</comment>
<keyword evidence="3 10" id="KW-0812">Transmembrane</keyword>
<comment type="similarity">
    <text evidence="2">Belongs to the VKOR family.</text>
</comment>
<dbReference type="PANTHER" id="PTHR34573">
    <property type="entry name" value="VKC DOMAIN-CONTAINING PROTEIN"/>
    <property type="match status" value="1"/>
</dbReference>
<evidence type="ECO:0000256" key="1">
    <source>
        <dbReference type="ARBA" id="ARBA00004141"/>
    </source>
</evidence>
<evidence type="ECO:0000256" key="9">
    <source>
        <dbReference type="ARBA" id="ARBA00023284"/>
    </source>
</evidence>
<sequence>MPSRPGRVVPGALVWSSLGLALVILVVSAYLTYEHFSSSATLACPEGQVLNCARVTESEWAMVGPVPVAVLGLVFAVAMVALCLPAAWRRVELDVVRLGAAAAGVAMVLYLVWAELFAIHAICLWCTVVHVATVALFAVLVVGRALLPTRR</sequence>
<dbReference type="Proteomes" id="UP001157109">
    <property type="component" value="Unassembled WGS sequence"/>
</dbReference>
<evidence type="ECO:0000256" key="2">
    <source>
        <dbReference type="ARBA" id="ARBA00006214"/>
    </source>
</evidence>
<dbReference type="InterPro" id="IPR038354">
    <property type="entry name" value="VKOR_sf"/>
</dbReference>
<evidence type="ECO:0000256" key="10">
    <source>
        <dbReference type="SAM" id="Phobius"/>
    </source>
</evidence>
<protein>
    <recommendedName>
        <fullName evidence="11">Vitamin K epoxide reductase domain-containing protein</fullName>
    </recommendedName>
</protein>
<evidence type="ECO:0000256" key="7">
    <source>
        <dbReference type="ARBA" id="ARBA00023136"/>
    </source>
</evidence>
<feature type="transmembrane region" description="Helical" evidence="10">
    <location>
        <begin position="68"/>
        <end position="88"/>
    </location>
</feature>
<keyword evidence="4" id="KW-0874">Quinone</keyword>
<evidence type="ECO:0000256" key="4">
    <source>
        <dbReference type="ARBA" id="ARBA00022719"/>
    </source>
</evidence>
<keyword evidence="6" id="KW-0560">Oxidoreductase</keyword>
<evidence type="ECO:0000256" key="5">
    <source>
        <dbReference type="ARBA" id="ARBA00022989"/>
    </source>
</evidence>
<keyword evidence="13" id="KW-1185">Reference proteome</keyword>
<evidence type="ECO:0000256" key="8">
    <source>
        <dbReference type="ARBA" id="ARBA00023157"/>
    </source>
</evidence>
<gene>
    <name evidence="12" type="ORF">GCM10025862_06760</name>
</gene>
<evidence type="ECO:0000256" key="6">
    <source>
        <dbReference type="ARBA" id="ARBA00023002"/>
    </source>
</evidence>
<comment type="caution">
    <text evidence="12">The sequence shown here is derived from an EMBL/GenBank/DDBJ whole genome shotgun (WGS) entry which is preliminary data.</text>
</comment>
<reference evidence="13" key="1">
    <citation type="journal article" date="2019" name="Int. J. Syst. Evol. Microbiol.">
        <title>The Global Catalogue of Microorganisms (GCM) 10K type strain sequencing project: providing services to taxonomists for standard genome sequencing and annotation.</title>
        <authorList>
            <consortium name="The Broad Institute Genomics Platform"/>
            <consortium name="The Broad Institute Genome Sequencing Center for Infectious Disease"/>
            <person name="Wu L."/>
            <person name="Ma J."/>
        </authorList>
    </citation>
    <scope>NUCLEOTIDE SEQUENCE [LARGE SCALE GENOMIC DNA]</scope>
    <source>
        <strain evidence="13">NBRC 105830</strain>
    </source>
</reference>
<feature type="transmembrane region" description="Helical" evidence="10">
    <location>
        <begin position="119"/>
        <end position="147"/>
    </location>
</feature>
<dbReference type="CDD" id="cd12918">
    <property type="entry name" value="VKOR_arc"/>
    <property type="match status" value="1"/>
</dbReference>
<accession>A0ABQ6HJN8</accession>
<feature type="transmembrane region" description="Helical" evidence="10">
    <location>
        <begin position="95"/>
        <end position="113"/>
    </location>
</feature>
<keyword evidence="5 10" id="KW-1133">Transmembrane helix</keyword>
<dbReference type="PANTHER" id="PTHR34573:SF1">
    <property type="entry name" value="VITAMIN K EPOXIDE REDUCTASE DOMAIN-CONTAINING PROTEIN"/>
    <property type="match status" value="1"/>
</dbReference>
<dbReference type="Gene3D" id="1.20.1440.130">
    <property type="entry name" value="VKOR domain"/>
    <property type="match status" value="1"/>
</dbReference>
<proteinExistence type="inferred from homology"/>
<dbReference type="RefSeq" id="WP_284283703.1">
    <property type="nucleotide sequence ID" value="NZ_BSUJ01000001.1"/>
</dbReference>
<dbReference type="Pfam" id="PF07884">
    <property type="entry name" value="VKOR"/>
    <property type="match status" value="1"/>
</dbReference>
<evidence type="ECO:0000256" key="3">
    <source>
        <dbReference type="ARBA" id="ARBA00022692"/>
    </source>
</evidence>
<keyword evidence="7 10" id="KW-0472">Membrane</keyword>
<evidence type="ECO:0000313" key="12">
    <source>
        <dbReference type="EMBL" id="GMA18655.1"/>
    </source>
</evidence>
<feature type="transmembrane region" description="Helical" evidence="10">
    <location>
        <begin position="12"/>
        <end position="33"/>
    </location>
</feature>
<evidence type="ECO:0000259" key="11">
    <source>
        <dbReference type="SMART" id="SM00756"/>
    </source>
</evidence>
<dbReference type="SMART" id="SM00756">
    <property type="entry name" value="VKc"/>
    <property type="match status" value="1"/>
</dbReference>
<keyword evidence="9" id="KW-0676">Redox-active center</keyword>
<dbReference type="EMBL" id="BSUJ01000001">
    <property type="protein sequence ID" value="GMA18655.1"/>
    <property type="molecule type" value="Genomic_DNA"/>
</dbReference>
<keyword evidence="8" id="KW-1015">Disulfide bond</keyword>
<name>A0ABQ6HJN8_9MICO</name>
<organism evidence="12 13">
    <name type="scientific">Arsenicicoccus piscis</name>
    <dbReference type="NCBI Taxonomy" id="673954"/>
    <lineage>
        <taxon>Bacteria</taxon>
        <taxon>Bacillati</taxon>
        <taxon>Actinomycetota</taxon>
        <taxon>Actinomycetes</taxon>
        <taxon>Micrococcales</taxon>
        <taxon>Intrasporangiaceae</taxon>
        <taxon>Arsenicicoccus</taxon>
    </lineage>
</organism>
<evidence type="ECO:0000313" key="13">
    <source>
        <dbReference type="Proteomes" id="UP001157109"/>
    </source>
</evidence>
<dbReference type="InterPro" id="IPR012932">
    <property type="entry name" value="VKOR"/>
</dbReference>
<feature type="domain" description="Vitamin K epoxide reductase" evidence="11">
    <location>
        <begin position="10"/>
        <end position="144"/>
    </location>
</feature>